<comment type="caution">
    <text evidence="2">The sequence shown here is derived from an EMBL/GenBank/DDBJ whole genome shotgun (WGS) entry which is preliminary data.</text>
</comment>
<dbReference type="InterPro" id="IPR003961">
    <property type="entry name" value="FN3_dom"/>
</dbReference>
<name>A0A940IDL9_9BACT</name>
<reference evidence="2" key="2">
    <citation type="journal article" date="2021" name="PeerJ">
        <title>Extensive microbial diversity within the chicken gut microbiome revealed by metagenomics and culture.</title>
        <authorList>
            <person name="Gilroy R."/>
            <person name="Ravi A."/>
            <person name="Getino M."/>
            <person name="Pursley I."/>
            <person name="Horton D.L."/>
            <person name="Alikhan N.F."/>
            <person name="Baker D."/>
            <person name="Gharbi K."/>
            <person name="Hall N."/>
            <person name="Watson M."/>
            <person name="Adriaenssens E.M."/>
            <person name="Foster-Nyarko E."/>
            <person name="Jarju S."/>
            <person name="Secka A."/>
            <person name="Antonio M."/>
            <person name="Oren A."/>
            <person name="Chaudhuri R.R."/>
            <person name="La Ragione R."/>
            <person name="Hildebrand F."/>
            <person name="Pallen M.J."/>
        </authorList>
    </citation>
    <scope>NUCLEOTIDE SEQUENCE</scope>
    <source>
        <strain evidence="2">3924</strain>
    </source>
</reference>
<dbReference type="EMBL" id="JADIMV010000037">
    <property type="protein sequence ID" value="MBO8439393.1"/>
    <property type="molecule type" value="Genomic_DNA"/>
</dbReference>
<organism evidence="2 3">
    <name type="scientific">Candidatus Aphodosoma intestinipullorum</name>
    <dbReference type="NCBI Taxonomy" id="2840674"/>
    <lineage>
        <taxon>Bacteria</taxon>
        <taxon>Pseudomonadati</taxon>
        <taxon>Bacteroidota</taxon>
        <taxon>Bacteroidia</taxon>
        <taxon>Bacteroidales</taxon>
        <taxon>Candidatus Aphodosoma</taxon>
    </lineage>
</organism>
<dbReference type="Gene3D" id="2.60.40.10">
    <property type="entry name" value="Immunoglobulins"/>
    <property type="match status" value="1"/>
</dbReference>
<proteinExistence type="predicted"/>
<sequence>MENNYVTSDEYKLYTVRFMVDEEKEYSIGIRGVTTDSPLYMDSLVIKAVACDAPSMFELTNVTVNSATVSWQGSADKYYVHVDGIAFSEDYEVTENRVHIGNLAGSSQYTMYVRPECQDVEMRDSAVFSFSTLCDDAANAPYYERFDRPDVLPACWNNAGGDEMDDAYRWNVHMETATDGCLRFDSHDNTYGNVNILASPSVDVREKGYRLSVEYKNPAGGPLSIYISTDGGETYADTLLSGVQYCREWNTVSADMDRYVGESVSMIVKSESNYSLSDGAYHYLDNFRVVKVAEVKGYEATICYGQPYSGFGFEISTSDLNYGDNVFSRIAESADGLLSDTIYELTVHVPFTDYYVEDVMVPGQAYSGYGFEGITEAGRDYTRTLRSEVTGCDSTVHLNLAAAVLSVEISDTVCEGGSVMFCGEERTESGDYTCTEANRYGVDSTTVLHLTVLPSEVVRRDTVCEGDWVDFGGERRTESGVYEADSVNALGCTYRTVLELTVLDSVSRVDTTVCHGRYVEYGGVHYSESGEYRISLPAEHGCDRVLLLGLTVIAADTAAYSGHACEGRPLYEAGFAGTMVYGDTVLYRTDRTACGCDSVTRLDVTYIPKVEAYDTVRVPDKVYEYDGRTLTVGGDYQSDGIDVYGCDSVHHLHLEFTTGTGAADAVTLTVVPNPVGLSVTAYVDGDWGVELPEGMRIEVTDVSGRTVYAGDVEERPVPVYGIKSRGVYLVRIISPDGMVYTGRLIVK</sequence>
<gene>
    <name evidence="2" type="ORF">IAC51_01950</name>
</gene>
<dbReference type="Proteomes" id="UP000712007">
    <property type="component" value="Unassembled WGS sequence"/>
</dbReference>
<reference evidence="2" key="1">
    <citation type="submission" date="2020-10" db="EMBL/GenBank/DDBJ databases">
        <authorList>
            <person name="Gilroy R."/>
        </authorList>
    </citation>
    <scope>NUCLEOTIDE SEQUENCE</scope>
    <source>
        <strain evidence="2">3924</strain>
    </source>
</reference>
<protein>
    <recommendedName>
        <fullName evidence="1">Fibronectin type-III domain-containing protein</fullName>
    </recommendedName>
</protein>
<dbReference type="AlphaFoldDB" id="A0A940IDL9"/>
<dbReference type="SUPFAM" id="SSF49265">
    <property type="entry name" value="Fibronectin type III"/>
    <property type="match status" value="1"/>
</dbReference>
<feature type="domain" description="Fibronectin type-III" evidence="1">
    <location>
        <begin position="53"/>
        <end position="135"/>
    </location>
</feature>
<dbReference type="PROSITE" id="PS50853">
    <property type="entry name" value="FN3"/>
    <property type="match status" value="1"/>
</dbReference>
<evidence type="ECO:0000313" key="3">
    <source>
        <dbReference type="Proteomes" id="UP000712007"/>
    </source>
</evidence>
<accession>A0A940IDL9</accession>
<dbReference type="CDD" id="cd00063">
    <property type="entry name" value="FN3"/>
    <property type="match status" value="1"/>
</dbReference>
<dbReference type="Gene3D" id="2.60.120.260">
    <property type="entry name" value="Galactose-binding domain-like"/>
    <property type="match status" value="1"/>
</dbReference>
<dbReference type="InterPro" id="IPR036116">
    <property type="entry name" value="FN3_sf"/>
</dbReference>
<evidence type="ECO:0000313" key="2">
    <source>
        <dbReference type="EMBL" id="MBO8439393.1"/>
    </source>
</evidence>
<evidence type="ECO:0000259" key="1">
    <source>
        <dbReference type="PROSITE" id="PS50853"/>
    </source>
</evidence>
<dbReference type="InterPro" id="IPR013783">
    <property type="entry name" value="Ig-like_fold"/>
</dbReference>